<evidence type="ECO:0000256" key="1">
    <source>
        <dbReference type="ARBA" id="ARBA00012513"/>
    </source>
</evidence>
<dbReference type="SUPFAM" id="SSF56112">
    <property type="entry name" value="Protein kinase-like (PK-like)"/>
    <property type="match status" value="1"/>
</dbReference>
<name>A0A4P9XC00_9FUNG</name>
<dbReference type="GO" id="GO:0005737">
    <property type="term" value="C:cytoplasm"/>
    <property type="evidence" value="ECO:0007669"/>
    <property type="project" value="TreeGrafter"/>
</dbReference>
<reference evidence="8" key="1">
    <citation type="journal article" date="2018" name="Nat. Microbiol.">
        <title>Leveraging single-cell genomics to expand the fungal tree of life.</title>
        <authorList>
            <person name="Ahrendt S.R."/>
            <person name="Quandt C.A."/>
            <person name="Ciobanu D."/>
            <person name="Clum A."/>
            <person name="Salamov A."/>
            <person name="Andreopoulos B."/>
            <person name="Cheng J.F."/>
            <person name="Woyke T."/>
            <person name="Pelin A."/>
            <person name="Henrissat B."/>
            <person name="Reynolds N.K."/>
            <person name="Benny G.L."/>
            <person name="Smith M.E."/>
            <person name="James T.Y."/>
            <person name="Grigoriev I.V."/>
        </authorList>
    </citation>
    <scope>NUCLEOTIDE SEQUENCE [LARGE SCALE GENOMIC DNA]</scope>
    <source>
        <strain evidence="8">ATCC 52028</strain>
    </source>
</reference>
<dbReference type="PANTHER" id="PTHR48012">
    <property type="entry name" value="STERILE20-LIKE KINASE, ISOFORM B-RELATED"/>
    <property type="match status" value="1"/>
</dbReference>
<keyword evidence="8" id="KW-1185">Reference proteome</keyword>
<evidence type="ECO:0000256" key="3">
    <source>
        <dbReference type="ARBA" id="ARBA00022840"/>
    </source>
</evidence>
<dbReference type="PROSITE" id="PS00107">
    <property type="entry name" value="PROTEIN_KINASE_ATP"/>
    <property type="match status" value="1"/>
</dbReference>
<dbReference type="EC" id="2.7.11.1" evidence="1"/>
<organism evidence="7 8">
    <name type="scientific">Caulochytrium protostelioides</name>
    <dbReference type="NCBI Taxonomy" id="1555241"/>
    <lineage>
        <taxon>Eukaryota</taxon>
        <taxon>Fungi</taxon>
        <taxon>Fungi incertae sedis</taxon>
        <taxon>Chytridiomycota</taxon>
        <taxon>Chytridiomycota incertae sedis</taxon>
        <taxon>Chytridiomycetes</taxon>
        <taxon>Caulochytriales</taxon>
        <taxon>Caulochytriaceae</taxon>
        <taxon>Caulochytrium</taxon>
    </lineage>
</organism>
<dbReference type="InterPro" id="IPR000719">
    <property type="entry name" value="Prot_kinase_dom"/>
</dbReference>
<proteinExistence type="inferred from homology"/>
<dbReference type="GO" id="GO:0005524">
    <property type="term" value="F:ATP binding"/>
    <property type="evidence" value="ECO:0007669"/>
    <property type="project" value="UniProtKB-UniRule"/>
</dbReference>
<feature type="binding site" evidence="4">
    <location>
        <position position="35"/>
    </location>
    <ligand>
        <name>ATP</name>
        <dbReference type="ChEBI" id="CHEBI:30616"/>
    </ligand>
</feature>
<keyword evidence="5" id="KW-0723">Serine/threonine-protein kinase</keyword>
<accession>A0A4P9XC00</accession>
<dbReference type="PROSITE" id="PS50011">
    <property type="entry name" value="PROTEIN_KINASE_DOM"/>
    <property type="match status" value="1"/>
</dbReference>
<dbReference type="PANTHER" id="PTHR48012:SF2">
    <property type="entry name" value="STERILE20-LIKE KINASE, ISOFORM B"/>
    <property type="match status" value="1"/>
</dbReference>
<dbReference type="InterPro" id="IPR050629">
    <property type="entry name" value="STE20/SPS1-PAK"/>
</dbReference>
<dbReference type="AlphaFoldDB" id="A0A4P9XC00"/>
<dbReference type="EMBL" id="ML014137">
    <property type="protein sequence ID" value="RKP02680.1"/>
    <property type="molecule type" value="Genomic_DNA"/>
</dbReference>
<evidence type="ECO:0000256" key="4">
    <source>
        <dbReference type="PROSITE-ProRule" id="PRU10141"/>
    </source>
</evidence>
<dbReference type="InterPro" id="IPR017441">
    <property type="entry name" value="Protein_kinase_ATP_BS"/>
</dbReference>
<keyword evidence="5" id="KW-0418">Kinase</keyword>
<comment type="similarity">
    <text evidence="5">Belongs to the protein kinase superfamily.</text>
</comment>
<evidence type="ECO:0000259" key="6">
    <source>
        <dbReference type="PROSITE" id="PS50011"/>
    </source>
</evidence>
<dbReference type="Proteomes" id="UP000274922">
    <property type="component" value="Unassembled WGS sequence"/>
</dbReference>
<dbReference type="InterPro" id="IPR011009">
    <property type="entry name" value="Kinase-like_dom_sf"/>
</dbReference>
<dbReference type="OrthoDB" id="248923at2759"/>
<evidence type="ECO:0000256" key="5">
    <source>
        <dbReference type="RuleBase" id="RU000304"/>
    </source>
</evidence>
<gene>
    <name evidence="7" type="ORF">CXG81DRAFT_5595</name>
</gene>
<sequence>DPRELFTIEAKLGEGAFGAVYRGRFKMTGFVLAIKEIRIDHVTDTAAVEREIHLLKQLHHPNTVQYFGCCFVDQCIWILNSYCGAGSILDCMTLRDAPLTEAQCAIVTADALNGLAYLHEEGIIHRDLKCSNILLTLSGQIMIADFGVSERLAPDAAASGAVVGSPYWMSPEVIRGAAAGLAADIWSLGITVIEMIDGMPPLAEMPPMRAMFKIPFLPEPSVREPARVSAALLAFVHACIRKEPQDRADAESLKQLAFVS</sequence>
<keyword evidence="3 4" id="KW-0067">ATP-binding</keyword>
<dbReference type="Pfam" id="PF00069">
    <property type="entry name" value="Pkinase"/>
    <property type="match status" value="1"/>
</dbReference>
<keyword evidence="5" id="KW-0808">Transferase</keyword>
<protein>
    <recommendedName>
        <fullName evidence="1">non-specific serine/threonine protein kinase</fullName>
        <ecNumber evidence="1">2.7.11.1</ecNumber>
    </recommendedName>
</protein>
<dbReference type="PIRSF" id="PIRSF000654">
    <property type="entry name" value="Integrin-linked_kinase"/>
    <property type="match status" value="1"/>
</dbReference>
<dbReference type="InterPro" id="IPR008271">
    <property type="entry name" value="Ser/Thr_kinase_AS"/>
</dbReference>
<feature type="non-terminal residue" evidence="7">
    <location>
        <position position="260"/>
    </location>
</feature>
<dbReference type="Gene3D" id="1.10.510.10">
    <property type="entry name" value="Transferase(Phosphotransferase) domain 1"/>
    <property type="match status" value="1"/>
</dbReference>
<keyword evidence="2 4" id="KW-0547">Nucleotide-binding</keyword>
<dbReference type="GO" id="GO:0004674">
    <property type="term" value="F:protein serine/threonine kinase activity"/>
    <property type="evidence" value="ECO:0007669"/>
    <property type="project" value="UniProtKB-KW"/>
</dbReference>
<evidence type="ECO:0000313" key="7">
    <source>
        <dbReference type="EMBL" id="RKP02680.1"/>
    </source>
</evidence>
<dbReference type="PROSITE" id="PS00108">
    <property type="entry name" value="PROTEIN_KINASE_ST"/>
    <property type="match status" value="1"/>
</dbReference>
<dbReference type="SMART" id="SM00220">
    <property type="entry name" value="S_TKc"/>
    <property type="match status" value="1"/>
</dbReference>
<dbReference type="STRING" id="1555241.A0A4P9XC00"/>
<evidence type="ECO:0000256" key="2">
    <source>
        <dbReference type="ARBA" id="ARBA00022741"/>
    </source>
</evidence>
<evidence type="ECO:0000313" key="8">
    <source>
        <dbReference type="Proteomes" id="UP000274922"/>
    </source>
</evidence>
<feature type="domain" description="Protein kinase" evidence="6">
    <location>
        <begin position="6"/>
        <end position="259"/>
    </location>
</feature>
<feature type="non-terminal residue" evidence="7">
    <location>
        <position position="1"/>
    </location>
</feature>